<accession>A0ABS3Z509</accession>
<organism evidence="1 2">
    <name type="scientific">Niastella soli</name>
    <dbReference type="NCBI Taxonomy" id="2821487"/>
    <lineage>
        <taxon>Bacteria</taxon>
        <taxon>Pseudomonadati</taxon>
        <taxon>Bacteroidota</taxon>
        <taxon>Chitinophagia</taxon>
        <taxon>Chitinophagales</taxon>
        <taxon>Chitinophagaceae</taxon>
        <taxon>Niastella</taxon>
    </lineage>
</organism>
<comment type="caution">
    <text evidence="1">The sequence shown here is derived from an EMBL/GenBank/DDBJ whole genome shotgun (WGS) entry which is preliminary data.</text>
</comment>
<proteinExistence type="predicted"/>
<reference evidence="1 2" key="1">
    <citation type="submission" date="2021-03" db="EMBL/GenBank/DDBJ databases">
        <title>Assistant Professor.</title>
        <authorList>
            <person name="Huq M.A."/>
        </authorList>
    </citation>
    <scope>NUCLEOTIDE SEQUENCE [LARGE SCALE GENOMIC DNA]</scope>
    <source>
        <strain evidence="1 2">MAH-29</strain>
    </source>
</reference>
<dbReference type="RefSeq" id="WP_209143779.1">
    <property type="nucleotide sequence ID" value="NZ_JAGHKO010000017.1"/>
</dbReference>
<dbReference type="EMBL" id="JAGHKO010000017">
    <property type="protein sequence ID" value="MBO9204822.1"/>
    <property type="molecule type" value="Genomic_DNA"/>
</dbReference>
<keyword evidence="2" id="KW-1185">Reference proteome</keyword>
<evidence type="ECO:0000313" key="2">
    <source>
        <dbReference type="Proteomes" id="UP000677244"/>
    </source>
</evidence>
<sequence length="72" mass="8499">MSQAFVKEHDEQWLHEISPTVPALINYLTRENNGIRVYEVKSEKPAEGKTLHHMSNGLVYFVNDQSQWEIKW</sequence>
<protein>
    <submittedName>
        <fullName evidence="1">Uncharacterized protein</fullName>
    </submittedName>
</protein>
<evidence type="ECO:0000313" key="1">
    <source>
        <dbReference type="EMBL" id="MBO9204822.1"/>
    </source>
</evidence>
<gene>
    <name evidence="1" type="ORF">J7I42_31320</name>
</gene>
<name>A0ABS3Z509_9BACT</name>
<dbReference type="Proteomes" id="UP000677244">
    <property type="component" value="Unassembled WGS sequence"/>
</dbReference>